<name>A0ABS3LGM1_9ENTE</name>
<accession>A0ABS3LGM1</accession>
<evidence type="ECO:0000313" key="3">
    <source>
        <dbReference type="Proteomes" id="UP000664601"/>
    </source>
</evidence>
<evidence type="ECO:0000256" key="1">
    <source>
        <dbReference type="SAM" id="SignalP"/>
    </source>
</evidence>
<feature type="chain" id="PRO_5045559099" description="WxL domain-containing protein" evidence="1">
    <location>
        <begin position="31"/>
        <end position="1059"/>
    </location>
</feature>
<reference evidence="2 3" key="1">
    <citation type="submission" date="2021-03" db="EMBL/GenBank/DDBJ databases">
        <title>Enterococcal diversity collection.</title>
        <authorList>
            <person name="Gilmore M.S."/>
            <person name="Schwartzman J."/>
            <person name="Van Tyne D."/>
            <person name="Martin M."/>
            <person name="Earl A.M."/>
            <person name="Manson A.L."/>
            <person name="Straub T."/>
            <person name="Salamzade R."/>
            <person name="Saavedra J."/>
            <person name="Lebreton F."/>
            <person name="Prichula J."/>
            <person name="Schaufler K."/>
            <person name="Gaca A."/>
            <person name="Sgardioli B."/>
            <person name="Wagenaar J."/>
            <person name="Strong T."/>
        </authorList>
    </citation>
    <scope>NUCLEOTIDE SEQUENCE [LARGE SCALE GENOMIC DNA]</scope>
    <source>
        <strain evidence="2 3">669A</strain>
    </source>
</reference>
<keyword evidence="1" id="KW-0732">Signal</keyword>
<evidence type="ECO:0000313" key="2">
    <source>
        <dbReference type="EMBL" id="MBO1308786.1"/>
    </source>
</evidence>
<dbReference type="InterPro" id="IPR013320">
    <property type="entry name" value="ConA-like_dom_sf"/>
</dbReference>
<dbReference type="Pfam" id="PF18483">
    <property type="entry name" value="Lectin_L-type_dom"/>
    <property type="match status" value="1"/>
</dbReference>
<dbReference type="CDD" id="cd01951">
    <property type="entry name" value="lectin_L-type"/>
    <property type="match status" value="1"/>
</dbReference>
<dbReference type="InterPro" id="IPR056573">
    <property type="entry name" value="Lectin_L-type_dom"/>
</dbReference>
<proteinExistence type="predicted"/>
<comment type="caution">
    <text evidence="2">The sequence shown here is derived from an EMBL/GenBank/DDBJ whole genome shotgun (WGS) entry which is preliminary data.</text>
</comment>
<dbReference type="SUPFAM" id="SSF49899">
    <property type="entry name" value="Concanavalin A-like lectins/glucanases"/>
    <property type="match status" value="1"/>
</dbReference>
<sequence length="1059" mass="120083">MSKNVKGLVTGSFVCFMGMFSIFTSESANADSNLNHFLNEEAKTFVPIEGNFHYGADASLVGENVVKVTESLPDQKGIVWADQQLDMTQNWSTEMKLFLGYDQWQGNRNADGMAFVLHNDPRGKEAVGDFGERLGVWGVNEADNYVRNGWAVEFDLYANTTNGNYSMDADIYGASSMHNYGHIANSYTSVEGKWLDQSTKFAMWHNDLMIPGSTVDRLNNGRTKTFKASWNADTKQLTYNVSYVDEADRVVDYGTVTKQLDMNKFGSEKLYWGFTGSTGQQMADQYVGFQSFPETINAEVIPQETILGEALTIDESNLSDYVTITSGDDVKVASIKNEVDYYLIGTQNILVELSDKHGNSKTVEVPVTVKWGNSVVYGSYDYRSNDRSSAAFTLKNGAIPYITASKGIDKINDMLHTLLPEELYYSFNWFDLTNKNSLLMTEDSNGDKFINAKGKELKIDKLKEWGTNQRQQVNYGDVVRAWQFETSKNWLHEDATRHTYNQGKPAVYYEIHQNGYRLLHFNHLVSKEGTVPLYSSQEYLDGQASDFINLKGYPNIKALKFSEYPDTKTTGRKNAKVRVAETLLATGKTVEYDYDVVVNVEDTREVTAQANPQTTVLGTDRSTIDYSKFVKDVKFGEQTLSADQYTAELTNEIATDYIGEQTAEVRVTLNADKKRSVDVSVPVNVIWGNSVVFGSYDYYALDRTAAAFTLHPGAKPIITAAQGKEDDNMDMHNYFYNQQYYSFNWFDFTNKQTFLMTEDKMGDHYLRAEGQDLKRDTLKKWGTKQKQDVNNGDVVRAWQAETSKNWLYEDEQKNTYNQDKQAVYYEITNKGYRPLHFNHLAAKSGSIQLFTTKKELDEKVNDYIDLKGYPNIEVLQFTDYPDTTAAGSKKGTILVEETLVSTNKKVQYEYEVTFEVTPGELTLSAPESLSFGKIKKSKREQIVPRQTENKLGLTITDSRGADRQGRWRLTAQASNTEDKLAPYLVYKSHSKDSGRYLNQQAVEIYSQEKQTAVKEALKVDVSEEWTEDTGLLLKIPSKNDLENKEHTTKITWNLLEGPQ</sequence>
<organism evidence="2 3">
    <name type="scientific">Candidatus Enterococcus moelleringii</name>
    <dbReference type="NCBI Taxonomy" id="2815325"/>
    <lineage>
        <taxon>Bacteria</taxon>
        <taxon>Bacillati</taxon>
        <taxon>Bacillota</taxon>
        <taxon>Bacilli</taxon>
        <taxon>Lactobacillales</taxon>
        <taxon>Enterococcaceae</taxon>
        <taxon>Enterococcus</taxon>
    </lineage>
</organism>
<feature type="signal peptide" evidence="1">
    <location>
        <begin position="1"/>
        <end position="30"/>
    </location>
</feature>
<dbReference type="Gene3D" id="2.60.40.3600">
    <property type="match status" value="2"/>
</dbReference>
<keyword evidence="3" id="KW-1185">Reference proteome</keyword>
<dbReference type="Proteomes" id="UP000664601">
    <property type="component" value="Unassembled WGS sequence"/>
</dbReference>
<dbReference type="Gene3D" id="2.60.120.200">
    <property type="match status" value="1"/>
</dbReference>
<evidence type="ECO:0008006" key="4">
    <source>
        <dbReference type="Google" id="ProtNLM"/>
    </source>
</evidence>
<protein>
    <recommendedName>
        <fullName evidence="4">WxL domain-containing protein</fullName>
    </recommendedName>
</protein>
<dbReference type="RefSeq" id="WP_207675776.1">
    <property type="nucleotide sequence ID" value="NZ_JAFREM010000042.1"/>
</dbReference>
<dbReference type="EMBL" id="JAFREM010000042">
    <property type="protein sequence ID" value="MBO1308786.1"/>
    <property type="molecule type" value="Genomic_DNA"/>
</dbReference>
<gene>
    <name evidence="2" type="ORF">JZO70_21620</name>
</gene>